<feature type="compositionally biased region" description="Low complexity" evidence="1">
    <location>
        <begin position="171"/>
        <end position="185"/>
    </location>
</feature>
<evidence type="ECO:0000313" key="2">
    <source>
        <dbReference type="EMBL" id="KAK7443817.1"/>
    </source>
</evidence>
<evidence type="ECO:0000313" key="3">
    <source>
        <dbReference type="Proteomes" id="UP001498398"/>
    </source>
</evidence>
<protein>
    <submittedName>
        <fullName evidence="2">Uncharacterized protein</fullName>
    </submittedName>
</protein>
<dbReference type="EMBL" id="JBANRG010000053">
    <property type="protein sequence ID" value="KAK7443817.1"/>
    <property type="molecule type" value="Genomic_DNA"/>
</dbReference>
<gene>
    <name evidence="2" type="ORF">VKT23_015598</name>
</gene>
<feature type="region of interest" description="Disordered" evidence="1">
    <location>
        <begin position="168"/>
        <end position="223"/>
    </location>
</feature>
<proteinExistence type="predicted"/>
<name>A0ABR1IZX3_9AGAR</name>
<evidence type="ECO:0000256" key="1">
    <source>
        <dbReference type="SAM" id="MobiDB-lite"/>
    </source>
</evidence>
<sequence length="255" mass="29234">MSLPSTDGYPPFYYRHLTTQDKICIRDSIEEQLYRKIRTCALEMPVRVIGTGAGHMWGQKGIDSGKDDWRNVGRVFRRCYNPEHKLAGANCTVRWLSDKLPAALKRDLESLQAIYDMTGTPWSRVGAPVHGRILCRALWEQFENTTIPPLWAIFKRLYPESDYDFDHTIADDNNNSSSIDGSDNGTGEDSDNEEVGYESDEAGSDSTGRYLDTEIPEQEGETEEIRVWFVCRQEPVHEGRRNRRYLGTIDLTMEK</sequence>
<keyword evidence="3" id="KW-1185">Reference proteome</keyword>
<dbReference type="Proteomes" id="UP001498398">
    <property type="component" value="Unassembled WGS sequence"/>
</dbReference>
<organism evidence="2 3">
    <name type="scientific">Marasmiellus scandens</name>
    <dbReference type="NCBI Taxonomy" id="2682957"/>
    <lineage>
        <taxon>Eukaryota</taxon>
        <taxon>Fungi</taxon>
        <taxon>Dikarya</taxon>
        <taxon>Basidiomycota</taxon>
        <taxon>Agaricomycotina</taxon>
        <taxon>Agaricomycetes</taxon>
        <taxon>Agaricomycetidae</taxon>
        <taxon>Agaricales</taxon>
        <taxon>Marasmiineae</taxon>
        <taxon>Omphalotaceae</taxon>
        <taxon>Marasmiellus</taxon>
    </lineage>
</organism>
<feature type="compositionally biased region" description="Acidic residues" evidence="1">
    <location>
        <begin position="186"/>
        <end position="203"/>
    </location>
</feature>
<reference evidence="2 3" key="1">
    <citation type="submission" date="2024-01" db="EMBL/GenBank/DDBJ databases">
        <title>A draft genome for the cacao thread blight pathogen Marasmiellus scandens.</title>
        <authorList>
            <person name="Baruah I.K."/>
            <person name="Leung J."/>
            <person name="Bukari Y."/>
            <person name="Amoako-Attah I."/>
            <person name="Meinhardt L.W."/>
            <person name="Bailey B.A."/>
            <person name="Cohen S.P."/>
        </authorList>
    </citation>
    <scope>NUCLEOTIDE SEQUENCE [LARGE SCALE GENOMIC DNA]</scope>
    <source>
        <strain evidence="2 3">GH-19</strain>
    </source>
</reference>
<accession>A0ABR1IZX3</accession>
<comment type="caution">
    <text evidence="2">The sequence shown here is derived from an EMBL/GenBank/DDBJ whole genome shotgun (WGS) entry which is preliminary data.</text>
</comment>